<evidence type="ECO:0000256" key="1">
    <source>
        <dbReference type="SAM" id="Phobius"/>
    </source>
</evidence>
<dbReference type="AlphaFoldDB" id="A0A0U1M6G6"/>
<dbReference type="EMBL" id="CVMT01000009">
    <property type="protein sequence ID" value="CRG91179.1"/>
    <property type="molecule type" value="Genomic_DNA"/>
</dbReference>
<keyword evidence="1" id="KW-0472">Membrane</keyword>
<feature type="transmembrane region" description="Helical" evidence="1">
    <location>
        <begin position="6"/>
        <end position="29"/>
    </location>
</feature>
<gene>
    <name evidence="2" type="ORF">PISL3812_08227</name>
</gene>
<dbReference type="OrthoDB" id="4510955at2759"/>
<name>A0A0U1M6G6_TALIS</name>
<sequence length="149" mass="16741">MALSPETIIALVTLIVTCPPSMLLLWAFLKRSHRTLFVPRPLPCRRSQSIASQISNQYNTDDPRILFDNISYRLHTHTGLLTPPYNTLAMRAHQIRSATAVPPSTIEREPTIRQWGPRNETFEGTTIVIERHSATQASLVVSAPTEEVV</sequence>
<organism evidence="2 3">
    <name type="scientific">Talaromyces islandicus</name>
    <name type="common">Penicillium islandicum</name>
    <dbReference type="NCBI Taxonomy" id="28573"/>
    <lineage>
        <taxon>Eukaryota</taxon>
        <taxon>Fungi</taxon>
        <taxon>Dikarya</taxon>
        <taxon>Ascomycota</taxon>
        <taxon>Pezizomycotina</taxon>
        <taxon>Eurotiomycetes</taxon>
        <taxon>Eurotiomycetidae</taxon>
        <taxon>Eurotiales</taxon>
        <taxon>Trichocomaceae</taxon>
        <taxon>Talaromyces</taxon>
        <taxon>Talaromyces sect. Islandici</taxon>
    </lineage>
</organism>
<keyword evidence="3" id="KW-1185">Reference proteome</keyword>
<keyword evidence="1" id="KW-0812">Transmembrane</keyword>
<accession>A0A0U1M6G6</accession>
<proteinExistence type="predicted"/>
<keyword evidence="1" id="KW-1133">Transmembrane helix</keyword>
<evidence type="ECO:0000313" key="3">
    <source>
        <dbReference type="Proteomes" id="UP000054383"/>
    </source>
</evidence>
<protein>
    <submittedName>
        <fullName evidence="2">Uncharacterized protein</fullName>
    </submittedName>
</protein>
<evidence type="ECO:0000313" key="2">
    <source>
        <dbReference type="EMBL" id="CRG91179.1"/>
    </source>
</evidence>
<reference evidence="2 3" key="1">
    <citation type="submission" date="2015-04" db="EMBL/GenBank/DDBJ databases">
        <authorList>
            <person name="Syromyatnikov M.Y."/>
            <person name="Popov V.N."/>
        </authorList>
    </citation>
    <scope>NUCLEOTIDE SEQUENCE [LARGE SCALE GENOMIC DNA]</scope>
    <source>
        <strain evidence="2">WF-38-12</strain>
    </source>
</reference>
<dbReference type="Proteomes" id="UP000054383">
    <property type="component" value="Unassembled WGS sequence"/>
</dbReference>